<dbReference type="Proteomes" id="UP000683507">
    <property type="component" value="Chromosome"/>
</dbReference>
<evidence type="ECO:0000256" key="2">
    <source>
        <dbReference type="ARBA" id="ARBA00010823"/>
    </source>
</evidence>
<dbReference type="Pfam" id="PF00487">
    <property type="entry name" value="FA_desaturase"/>
    <property type="match status" value="1"/>
</dbReference>
<evidence type="ECO:0000256" key="8">
    <source>
        <dbReference type="ARBA" id="ARBA00023002"/>
    </source>
</evidence>
<evidence type="ECO:0000256" key="6">
    <source>
        <dbReference type="ARBA" id="ARBA00022723"/>
    </source>
</evidence>
<keyword evidence="9" id="KW-0408">Iron</keyword>
<evidence type="ECO:0000256" key="3">
    <source>
        <dbReference type="ARBA" id="ARBA00022475"/>
    </source>
</evidence>
<dbReference type="AlphaFoldDB" id="A0A916JP66"/>
<evidence type="ECO:0000259" key="13">
    <source>
        <dbReference type="Pfam" id="PF00487"/>
    </source>
</evidence>
<evidence type="ECO:0000256" key="10">
    <source>
        <dbReference type="ARBA" id="ARBA00023033"/>
    </source>
</evidence>
<feature type="transmembrane region" description="Helical" evidence="12">
    <location>
        <begin position="94"/>
        <end position="117"/>
    </location>
</feature>
<dbReference type="EC" id="1.14.15.3" evidence="14"/>
<name>A0A916JP66_9FLAO</name>
<keyword evidence="4" id="KW-0997">Cell inner membrane</keyword>
<evidence type="ECO:0000256" key="11">
    <source>
        <dbReference type="ARBA" id="ARBA00023136"/>
    </source>
</evidence>
<feature type="transmembrane region" description="Helical" evidence="12">
    <location>
        <begin position="207"/>
        <end position="225"/>
    </location>
</feature>
<dbReference type="RefSeq" id="WP_258542802.1">
    <property type="nucleotide sequence ID" value="NZ_OU015584.1"/>
</dbReference>
<accession>A0A916JP66</accession>
<protein>
    <submittedName>
        <fullName evidence="14">Alkane 1-monooxygenase 1</fullName>
        <ecNumber evidence="14">1.14.15.3</ecNumber>
    </submittedName>
</protein>
<comment type="subcellular location">
    <subcellularLocation>
        <location evidence="1">Cell inner membrane</location>
        <topology evidence="1">Multi-pass membrane protein</topology>
    </subcellularLocation>
</comment>
<dbReference type="InterPro" id="IPR005804">
    <property type="entry name" value="FA_desaturase_dom"/>
</dbReference>
<feature type="transmembrane region" description="Helical" evidence="12">
    <location>
        <begin position="68"/>
        <end position="88"/>
    </location>
</feature>
<dbReference type="PANTHER" id="PTHR38674">
    <property type="entry name" value="ALKANE 1-MONOOXYGENASE 1"/>
    <property type="match status" value="1"/>
</dbReference>
<keyword evidence="5 12" id="KW-0812">Transmembrane</keyword>
<keyword evidence="10" id="KW-0503">Monooxygenase</keyword>
<evidence type="ECO:0000256" key="1">
    <source>
        <dbReference type="ARBA" id="ARBA00004429"/>
    </source>
</evidence>
<evidence type="ECO:0000313" key="15">
    <source>
        <dbReference type="Proteomes" id="UP000683507"/>
    </source>
</evidence>
<evidence type="ECO:0000256" key="4">
    <source>
        <dbReference type="ARBA" id="ARBA00022519"/>
    </source>
</evidence>
<keyword evidence="15" id="KW-1185">Reference proteome</keyword>
<dbReference type="InterPro" id="IPR033885">
    <property type="entry name" value="AlkB/XylM"/>
</dbReference>
<keyword evidence="3" id="KW-1003">Cell membrane</keyword>
<organism evidence="14 15">
    <name type="scientific">Parvicella tangerina</name>
    <dbReference type="NCBI Taxonomy" id="2829795"/>
    <lineage>
        <taxon>Bacteria</taxon>
        <taxon>Pseudomonadati</taxon>
        <taxon>Bacteroidota</taxon>
        <taxon>Flavobacteriia</taxon>
        <taxon>Flavobacteriales</taxon>
        <taxon>Parvicellaceae</taxon>
        <taxon>Parvicella</taxon>
    </lineage>
</organism>
<feature type="domain" description="Fatty acid desaturase" evidence="13">
    <location>
        <begin position="98"/>
        <end position="320"/>
    </location>
</feature>
<reference evidence="14" key="1">
    <citation type="submission" date="2021-04" db="EMBL/GenBank/DDBJ databases">
        <authorList>
            <person name="Rodrigo-Torres L."/>
            <person name="Arahal R. D."/>
            <person name="Lucena T."/>
        </authorList>
    </citation>
    <scope>NUCLEOTIDE SEQUENCE</scope>
    <source>
        <strain evidence="14">AS29M-1</strain>
    </source>
</reference>
<dbReference type="CDD" id="cd03512">
    <property type="entry name" value="Alkane-hydroxylase"/>
    <property type="match status" value="1"/>
</dbReference>
<gene>
    <name evidence="14" type="primary">alkB1</name>
    <name evidence="14" type="ORF">CRYO30217_02583</name>
</gene>
<evidence type="ECO:0000313" key="14">
    <source>
        <dbReference type="EMBL" id="CAG5084853.1"/>
    </source>
</evidence>
<keyword evidence="8 14" id="KW-0560">Oxidoreductase</keyword>
<evidence type="ECO:0000256" key="5">
    <source>
        <dbReference type="ARBA" id="ARBA00022692"/>
    </source>
</evidence>
<dbReference type="EMBL" id="OU015584">
    <property type="protein sequence ID" value="CAG5084853.1"/>
    <property type="molecule type" value="Genomic_DNA"/>
</dbReference>
<dbReference type="GO" id="GO:0004497">
    <property type="term" value="F:monooxygenase activity"/>
    <property type="evidence" value="ECO:0007669"/>
    <property type="project" value="UniProtKB-KW"/>
</dbReference>
<keyword evidence="6" id="KW-0479">Metal-binding</keyword>
<sequence>MKYLKYLFSYLSLAIGYIGLYFGGWTTFLLVIYAFIFIPLIELMLEGSKYNLSKEEEKVMAKDRVFDYLIYLSVPLHYGLLVMFLFSFSHDLEWWEIVGNISILGISCGVYGINVAHELGHRTSKFEQFLAKSLLLTSQYMHFFIEHNRGHHNKVSTEDDPASSRYNEPLYMFWIRSVTMSYISAWKLENFRLSRMGEKWFSWRNEMIWYTIIQASFIGLIAWGFGWRVTGFYLISAVFGFLLLETVNYIEHYGLSRKKGEHGYGKVLPIHSWNSNHPLGRLILFELSRHSDHHFRANRKYQILRYHEDSPQMPTGYPGMMVLSLVPPLWFKVMNPRVNKLREAYSDKLSVS</sequence>
<evidence type="ECO:0000256" key="12">
    <source>
        <dbReference type="SAM" id="Phobius"/>
    </source>
</evidence>
<comment type="similarity">
    <text evidence="2">Belongs to the fatty acid desaturase type 1 family. AlkB subfamily.</text>
</comment>
<evidence type="ECO:0000256" key="7">
    <source>
        <dbReference type="ARBA" id="ARBA00022989"/>
    </source>
</evidence>
<dbReference type="KEGG" id="ptan:CRYO30217_02583"/>
<dbReference type="PANTHER" id="PTHR38674:SF1">
    <property type="entry name" value="ALKANE 1-MONOOXYGENASE 1"/>
    <property type="match status" value="1"/>
</dbReference>
<proteinExistence type="inferred from homology"/>
<dbReference type="GO" id="GO:0046872">
    <property type="term" value="F:metal ion binding"/>
    <property type="evidence" value="ECO:0007669"/>
    <property type="project" value="UniProtKB-KW"/>
</dbReference>
<dbReference type="GO" id="GO:0005886">
    <property type="term" value="C:plasma membrane"/>
    <property type="evidence" value="ECO:0007669"/>
    <property type="project" value="UniProtKB-SubCell"/>
</dbReference>
<evidence type="ECO:0000256" key="9">
    <source>
        <dbReference type="ARBA" id="ARBA00023004"/>
    </source>
</evidence>
<feature type="transmembrane region" description="Helical" evidence="12">
    <location>
        <begin position="231"/>
        <end position="250"/>
    </location>
</feature>
<dbReference type="GO" id="GO:0006629">
    <property type="term" value="P:lipid metabolic process"/>
    <property type="evidence" value="ECO:0007669"/>
    <property type="project" value="InterPro"/>
</dbReference>
<keyword evidence="7 12" id="KW-1133">Transmembrane helix</keyword>
<keyword evidence="11 12" id="KW-0472">Membrane</keyword>